<dbReference type="OrthoDB" id="3365310at2759"/>
<sequence length="262" mass="29573">MPLLTSRARHILQPLRPLTLSVGFSFIVPLRFFGSSTPGKNDIQCTRRLVRQPSPAASRESPYPVVFLRMKGAEVQGVEEEGEWIEWSSMFSEKGYTSIEIDITIPPSPTSELDTEEISISPLISSLSTEIRLLAIPFPPILVARGVSTLLAQAYIEDHPSSGLVLINPMPDEDPQSRQKSKLKWPIFQYEPHFPILVMSNQASLRELSVSNRMVREHGVVPKDEKIGWFGRSGKGVEIEVMDQVDESSRIQVERWMDRQGY</sequence>
<dbReference type="EMBL" id="KI669467">
    <property type="protein sequence ID" value="OCF55056.1"/>
    <property type="molecule type" value="Genomic_DNA"/>
</dbReference>
<gene>
    <name evidence="1" type="ORF">L486_07166</name>
</gene>
<accession>A0A1B9IHF6</accession>
<dbReference type="AlphaFoldDB" id="A0A1B9IHF6"/>
<protein>
    <submittedName>
        <fullName evidence="1">Uncharacterized protein</fullName>
    </submittedName>
</protein>
<name>A0A1B9IHF6_9TREE</name>
<evidence type="ECO:0000313" key="1">
    <source>
        <dbReference type="EMBL" id="OCF55056.1"/>
    </source>
</evidence>
<dbReference type="Proteomes" id="UP000092583">
    <property type="component" value="Unassembled WGS sequence"/>
</dbReference>
<evidence type="ECO:0000313" key="2">
    <source>
        <dbReference type="Proteomes" id="UP000092583"/>
    </source>
</evidence>
<keyword evidence="2" id="KW-1185">Reference proteome</keyword>
<proteinExistence type="predicted"/>
<reference evidence="1 2" key="1">
    <citation type="submission" date="2013-07" db="EMBL/GenBank/DDBJ databases">
        <title>The Genome Sequence of Kwoniella mangroviensis CBS10435.</title>
        <authorList>
            <consortium name="The Broad Institute Genome Sequencing Platform"/>
            <person name="Cuomo C."/>
            <person name="Litvintseva A."/>
            <person name="Chen Y."/>
            <person name="Heitman J."/>
            <person name="Sun S."/>
            <person name="Springer D."/>
            <person name="Dromer F."/>
            <person name="Young S.K."/>
            <person name="Zeng Q."/>
            <person name="Gargeya S."/>
            <person name="Fitzgerald M."/>
            <person name="Abouelleil A."/>
            <person name="Alvarado L."/>
            <person name="Berlin A.M."/>
            <person name="Chapman S.B."/>
            <person name="Dewar J."/>
            <person name="Goldberg J."/>
            <person name="Griggs A."/>
            <person name="Gujja S."/>
            <person name="Hansen M."/>
            <person name="Howarth C."/>
            <person name="Imamovic A."/>
            <person name="Larimer J."/>
            <person name="McCowan C."/>
            <person name="Murphy C."/>
            <person name="Pearson M."/>
            <person name="Priest M."/>
            <person name="Roberts A."/>
            <person name="Saif S."/>
            <person name="Shea T."/>
            <person name="Sykes S."/>
            <person name="Wortman J."/>
            <person name="Nusbaum C."/>
            <person name="Birren B."/>
        </authorList>
    </citation>
    <scope>NUCLEOTIDE SEQUENCE [LARGE SCALE GENOMIC DNA]</scope>
    <source>
        <strain evidence="1 2">CBS 10435</strain>
    </source>
</reference>
<organism evidence="1 2">
    <name type="scientific">Kwoniella mangroviensis CBS 10435</name>
    <dbReference type="NCBI Taxonomy" id="1331196"/>
    <lineage>
        <taxon>Eukaryota</taxon>
        <taxon>Fungi</taxon>
        <taxon>Dikarya</taxon>
        <taxon>Basidiomycota</taxon>
        <taxon>Agaricomycotina</taxon>
        <taxon>Tremellomycetes</taxon>
        <taxon>Tremellales</taxon>
        <taxon>Cryptococcaceae</taxon>
        <taxon>Kwoniella</taxon>
    </lineage>
</organism>
<reference evidence="2" key="2">
    <citation type="submission" date="2013-12" db="EMBL/GenBank/DDBJ databases">
        <title>Evolution of pathogenesis and genome organization in the Tremellales.</title>
        <authorList>
            <person name="Cuomo C."/>
            <person name="Litvintseva A."/>
            <person name="Heitman J."/>
            <person name="Chen Y."/>
            <person name="Sun S."/>
            <person name="Springer D."/>
            <person name="Dromer F."/>
            <person name="Young S."/>
            <person name="Zeng Q."/>
            <person name="Chapman S."/>
            <person name="Gujja S."/>
            <person name="Saif S."/>
            <person name="Birren B."/>
        </authorList>
    </citation>
    <scope>NUCLEOTIDE SEQUENCE [LARGE SCALE GENOMIC DNA]</scope>
    <source>
        <strain evidence="2">CBS 10435</strain>
    </source>
</reference>